<feature type="region of interest" description="Disordered" evidence="4">
    <location>
        <begin position="1"/>
        <end position="33"/>
    </location>
</feature>
<proteinExistence type="predicted"/>
<evidence type="ECO:0000313" key="6">
    <source>
        <dbReference type="EMBL" id="KAJ2751946.1"/>
    </source>
</evidence>
<dbReference type="OrthoDB" id="60033at2759"/>
<evidence type="ECO:0000256" key="1">
    <source>
        <dbReference type="ARBA" id="ARBA00004123"/>
    </source>
</evidence>
<comment type="caution">
    <text evidence="6">The sequence shown here is derived from an EMBL/GenBank/DDBJ whole genome shotgun (WGS) entry which is preliminary data.</text>
</comment>
<keyword evidence="3" id="KW-0539">Nucleus</keyword>
<organism evidence="6 7">
    <name type="scientific">Coemansia pectinata</name>
    <dbReference type="NCBI Taxonomy" id="1052879"/>
    <lineage>
        <taxon>Eukaryota</taxon>
        <taxon>Fungi</taxon>
        <taxon>Fungi incertae sedis</taxon>
        <taxon>Zoopagomycota</taxon>
        <taxon>Kickxellomycotina</taxon>
        <taxon>Kickxellomycetes</taxon>
        <taxon>Kickxellales</taxon>
        <taxon>Kickxellaceae</taxon>
        <taxon>Coemansia</taxon>
    </lineage>
</organism>
<evidence type="ECO:0000256" key="3">
    <source>
        <dbReference type="ARBA" id="ARBA00023242"/>
    </source>
</evidence>
<dbReference type="InterPro" id="IPR036388">
    <property type="entry name" value="WH-like_DNA-bd_sf"/>
</dbReference>
<feature type="compositionally biased region" description="Low complexity" evidence="4">
    <location>
        <begin position="81"/>
        <end position="90"/>
    </location>
</feature>
<evidence type="ECO:0000256" key="4">
    <source>
        <dbReference type="SAM" id="MobiDB-lite"/>
    </source>
</evidence>
<feature type="compositionally biased region" description="Polar residues" evidence="4">
    <location>
        <begin position="1"/>
        <end position="10"/>
    </location>
</feature>
<dbReference type="SUPFAM" id="SSF46785">
    <property type="entry name" value="Winged helix' DNA-binding domain"/>
    <property type="match status" value="1"/>
</dbReference>
<dbReference type="InterPro" id="IPR000232">
    <property type="entry name" value="HSF_DNA-bd"/>
</dbReference>
<dbReference type="AlphaFoldDB" id="A0A9W8L8N8"/>
<dbReference type="EMBL" id="JANBUH010000338">
    <property type="protein sequence ID" value="KAJ2751946.1"/>
    <property type="molecule type" value="Genomic_DNA"/>
</dbReference>
<evidence type="ECO:0000259" key="5">
    <source>
        <dbReference type="Pfam" id="PF00447"/>
    </source>
</evidence>
<dbReference type="Proteomes" id="UP001140011">
    <property type="component" value="Unassembled WGS sequence"/>
</dbReference>
<feature type="region of interest" description="Disordered" evidence="4">
    <location>
        <begin position="81"/>
        <end position="144"/>
    </location>
</feature>
<dbReference type="GO" id="GO:0043565">
    <property type="term" value="F:sequence-specific DNA binding"/>
    <property type="evidence" value="ECO:0007669"/>
    <property type="project" value="InterPro"/>
</dbReference>
<dbReference type="GO" id="GO:0003700">
    <property type="term" value="F:DNA-binding transcription factor activity"/>
    <property type="evidence" value="ECO:0007669"/>
    <property type="project" value="InterPro"/>
</dbReference>
<name>A0A9W8L8N8_9FUNG</name>
<dbReference type="InterPro" id="IPR036390">
    <property type="entry name" value="WH_DNA-bd_sf"/>
</dbReference>
<keyword evidence="2" id="KW-0238">DNA-binding</keyword>
<comment type="subcellular location">
    <subcellularLocation>
        <location evidence="1">Nucleus</location>
    </subcellularLocation>
</comment>
<sequence length="254" mass="27310">MKNKRSSSTAAIPKATKVQRLSVSNDSVAASSVADSANSCTRLCGSLHTHTTARQCAHSSSQPSDNPLDLLVSAAKVVTDSATSSDRSSTPGAVTPDASHNGADKATSDVVNVPGLDNNLVAQPSKPRVQSTPSPVLAAEPITPAPTQSYASPTLIVSNEDYQYWVKWNDDGNQLYIGNWDFFVDTLVDLGFSAAGRTSVMKNFHGYGFKLESDGRCRIPDENGIAWAILYHEKFLHDQPELLKDIKRVAPPRK</sequence>
<evidence type="ECO:0000256" key="2">
    <source>
        <dbReference type="ARBA" id="ARBA00023125"/>
    </source>
</evidence>
<gene>
    <name evidence="6" type="ORF">GGI19_004151</name>
</gene>
<feature type="compositionally biased region" description="Low complexity" evidence="4">
    <location>
        <begin position="22"/>
        <end position="33"/>
    </location>
</feature>
<evidence type="ECO:0000313" key="7">
    <source>
        <dbReference type="Proteomes" id="UP001140011"/>
    </source>
</evidence>
<dbReference type="GO" id="GO:0005634">
    <property type="term" value="C:nucleus"/>
    <property type="evidence" value="ECO:0007669"/>
    <property type="project" value="UniProtKB-SubCell"/>
</dbReference>
<reference evidence="6" key="1">
    <citation type="submission" date="2022-07" db="EMBL/GenBank/DDBJ databases">
        <title>Phylogenomic reconstructions and comparative analyses of Kickxellomycotina fungi.</title>
        <authorList>
            <person name="Reynolds N.K."/>
            <person name="Stajich J.E."/>
            <person name="Barry K."/>
            <person name="Grigoriev I.V."/>
            <person name="Crous P."/>
            <person name="Smith M.E."/>
        </authorList>
    </citation>
    <scope>NUCLEOTIDE SEQUENCE</scope>
    <source>
        <strain evidence="6">BCRC 34297</strain>
    </source>
</reference>
<keyword evidence="7" id="KW-1185">Reference proteome</keyword>
<feature type="domain" description="HSF-type DNA-binding" evidence="5">
    <location>
        <begin position="156"/>
        <end position="248"/>
    </location>
</feature>
<dbReference type="Gene3D" id="1.10.10.10">
    <property type="entry name" value="Winged helix-like DNA-binding domain superfamily/Winged helix DNA-binding domain"/>
    <property type="match status" value="1"/>
</dbReference>
<dbReference type="Pfam" id="PF00447">
    <property type="entry name" value="HSF_DNA-bind"/>
    <property type="match status" value="1"/>
</dbReference>
<protein>
    <recommendedName>
        <fullName evidence="5">HSF-type DNA-binding domain-containing protein</fullName>
    </recommendedName>
</protein>
<accession>A0A9W8L8N8</accession>